<dbReference type="Gene3D" id="3.30.420.10">
    <property type="entry name" value="Ribonuclease H-like superfamily/Ribonuclease H"/>
    <property type="match status" value="1"/>
</dbReference>
<dbReference type="PROSITE" id="PS01321">
    <property type="entry name" value="RUVC"/>
    <property type="match status" value="1"/>
</dbReference>
<evidence type="ECO:0000256" key="5">
    <source>
        <dbReference type="ARBA" id="ARBA00022759"/>
    </source>
</evidence>
<comment type="function">
    <text evidence="13">The RuvA-RuvB-RuvC complex processes Holliday junction (HJ) DNA during genetic recombination and DNA repair. Endonuclease that resolves HJ intermediates. Cleaves cruciform DNA by making single-stranded nicks across the HJ at symmetrical positions within the homologous arms, yielding a 5'-phosphate and a 3'-hydroxyl group; requires a central core of homology in the junction. The consensus cleavage sequence is 5'-(A/T)TT(C/G)-3'. Cleavage occurs on the 3'-side of the TT dinucleotide at the point of strand exchange. HJ branch migration catalyzed by RuvA-RuvB allows RuvC to scan DNA until it finds its consensus sequence, where it cleaves and resolves the cruciform DNA.</text>
</comment>
<dbReference type="EC" id="3.1.21.10" evidence="13 14"/>
<keyword evidence="16" id="KW-1185">Reference proteome</keyword>
<comment type="cofactor">
    <cofactor evidence="13">
        <name>Mg(2+)</name>
        <dbReference type="ChEBI" id="CHEBI:18420"/>
    </cofactor>
    <text evidence="13">Binds 2 Mg(2+) ion per subunit.</text>
</comment>
<keyword evidence="11 13" id="KW-0234">DNA repair</keyword>
<evidence type="ECO:0000313" key="15">
    <source>
        <dbReference type="EMBL" id="ACY49278.1"/>
    </source>
</evidence>
<evidence type="ECO:0000256" key="14">
    <source>
        <dbReference type="NCBIfam" id="TIGR00228"/>
    </source>
</evidence>
<sequence length="191" mass="21292">MPPSPEHADGLIILGIDPGSRHTGYGVLAVEGERARVLAVDVIHLDEQAAHPLRLLRLFEQLGAIVERYRPDECALEMPVYGRNPQSMLKLGRAQAAAMLAVLTRQIPTVEYTPKEVKKALTGRGNATKEQVRFMVQALLELPAEAARLALDASDALAVAVCHWQHRTCPHAPRRYSSWARFLREHPERLE</sequence>
<evidence type="ECO:0000256" key="1">
    <source>
        <dbReference type="ARBA" id="ARBA00009518"/>
    </source>
</evidence>
<dbReference type="RefSeq" id="WP_012844888.1">
    <property type="nucleotide sequence ID" value="NC_013501.1"/>
</dbReference>
<dbReference type="PANTHER" id="PTHR30194:SF3">
    <property type="entry name" value="CROSSOVER JUNCTION ENDODEOXYRIBONUCLEASE RUVC"/>
    <property type="match status" value="1"/>
</dbReference>
<evidence type="ECO:0000256" key="13">
    <source>
        <dbReference type="HAMAP-Rule" id="MF_00034"/>
    </source>
</evidence>
<evidence type="ECO:0000256" key="10">
    <source>
        <dbReference type="ARBA" id="ARBA00023172"/>
    </source>
</evidence>
<dbReference type="GO" id="GO:0000287">
    <property type="term" value="F:magnesium ion binding"/>
    <property type="evidence" value="ECO:0007669"/>
    <property type="project" value="UniProtKB-UniRule"/>
</dbReference>
<dbReference type="HAMAP" id="MF_00034">
    <property type="entry name" value="RuvC"/>
    <property type="match status" value="1"/>
</dbReference>
<reference evidence="15 16" key="1">
    <citation type="journal article" date="2009" name="Stand. Genomic Sci.">
        <title>Complete genome sequence of Rhodothermus marinus type strain (R-10).</title>
        <authorList>
            <person name="Nolan M."/>
            <person name="Tindall B.J."/>
            <person name="Pomrenke H."/>
            <person name="Lapidus A."/>
            <person name="Copeland A."/>
            <person name="Glavina Del Rio T."/>
            <person name="Lucas S."/>
            <person name="Chen F."/>
            <person name="Tice H."/>
            <person name="Cheng J.F."/>
            <person name="Saunders E."/>
            <person name="Han C."/>
            <person name="Bruce D."/>
            <person name="Goodwin L."/>
            <person name="Chain P."/>
            <person name="Pitluck S."/>
            <person name="Ovchinikova G."/>
            <person name="Pati A."/>
            <person name="Ivanova N."/>
            <person name="Mavromatis K."/>
            <person name="Chen A."/>
            <person name="Palaniappan K."/>
            <person name="Land M."/>
            <person name="Hauser L."/>
            <person name="Chang Y.J."/>
            <person name="Jeffries C.D."/>
            <person name="Brettin T."/>
            <person name="Goker M."/>
            <person name="Bristow J."/>
            <person name="Eisen J.A."/>
            <person name="Markowitz V."/>
            <person name="Hugenholtz P."/>
            <person name="Kyrpides N.C."/>
            <person name="Klenk H.P."/>
            <person name="Detter J.C."/>
        </authorList>
    </citation>
    <scope>NUCLEOTIDE SEQUENCE [LARGE SCALE GENOMIC DNA]</scope>
    <source>
        <strain evidence="16">ATCC 43812 / DSM 4252 / R-10</strain>
    </source>
</reference>
<evidence type="ECO:0000256" key="2">
    <source>
        <dbReference type="ARBA" id="ARBA00022490"/>
    </source>
</evidence>
<keyword evidence="2 13" id="KW-0963">Cytoplasm</keyword>
<dbReference type="SUPFAM" id="SSF53098">
    <property type="entry name" value="Ribonuclease H-like"/>
    <property type="match status" value="1"/>
</dbReference>
<feature type="binding site" evidence="13">
    <location>
        <position position="17"/>
    </location>
    <ligand>
        <name>Mg(2+)</name>
        <dbReference type="ChEBI" id="CHEBI:18420"/>
        <label>1</label>
    </ligand>
</feature>
<dbReference type="eggNOG" id="COG0817">
    <property type="taxonomic scope" value="Bacteria"/>
</dbReference>
<dbReference type="STRING" id="518766.Rmar_2400"/>
<comment type="similarity">
    <text evidence="1 13">Belongs to the RuvC family.</text>
</comment>
<dbReference type="PRINTS" id="PR00696">
    <property type="entry name" value="RSOLVASERUVC"/>
</dbReference>
<comment type="catalytic activity">
    <reaction evidence="12 13">
        <text>Endonucleolytic cleavage at a junction such as a reciprocal single-stranded crossover between two homologous DNA duplexes (Holliday junction).</text>
        <dbReference type="EC" id="3.1.21.10"/>
    </reaction>
</comment>
<evidence type="ECO:0000256" key="9">
    <source>
        <dbReference type="ARBA" id="ARBA00023125"/>
    </source>
</evidence>
<dbReference type="GO" id="GO:0006310">
    <property type="term" value="P:DNA recombination"/>
    <property type="evidence" value="ECO:0007669"/>
    <property type="project" value="UniProtKB-UniRule"/>
</dbReference>
<keyword evidence="3 13" id="KW-0540">Nuclease</keyword>
<evidence type="ECO:0000256" key="3">
    <source>
        <dbReference type="ARBA" id="ARBA00022722"/>
    </source>
</evidence>
<evidence type="ECO:0000256" key="12">
    <source>
        <dbReference type="ARBA" id="ARBA00029354"/>
    </source>
</evidence>
<feature type="active site" evidence="13">
    <location>
        <position position="17"/>
    </location>
</feature>
<dbReference type="Proteomes" id="UP000002221">
    <property type="component" value="Chromosome"/>
</dbReference>
<keyword evidence="8 13" id="KW-0460">Magnesium</keyword>
<dbReference type="PANTHER" id="PTHR30194">
    <property type="entry name" value="CROSSOVER JUNCTION ENDODEOXYRIBONUCLEASE RUVC"/>
    <property type="match status" value="1"/>
</dbReference>
<proteinExistence type="inferred from homology"/>
<comment type="subunit">
    <text evidence="13">Homodimer which binds Holliday junction (HJ) DNA. The HJ becomes 2-fold symmetrical on binding to RuvC with unstacked arms; it has a different conformation from HJ DNA in complex with RuvA. In the full resolvosome a probable DNA-RuvA(4)-RuvB(12)-RuvC(2) complex forms which resolves the HJ.</text>
</comment>
<dbReference type="GO" id="GO:0008821">
    <property type="term" value="F:crossover junction DNA endonuclease activity"/>
    <property type="evidence" value="ECO:0007669"/>
    <property type="project" value="UniProtKB-UniRule"/>
</dbReference>
<evidence type="ECO:0000313" key="16">
    <source>
        <dbReference type="Proteomes" id="UP000002221"/>
    </source>
</evidence>
<feature type="active site" evidence="13">
    <location>
        <position position="152"/>
    </location>
</feature>
<keyword evidence="9 13" id="KW-0238">DNA-binding</keyword>
<feature type="active site" evidence="13">
    <location>
        <position position="77"/>
    </location>
</feature>
<feature type="binding site" evidence="13">
    <location>
        <position position="77"/>
    </location>
    <ligand>
        <name>Mg(2+)</name>
        <dbReference type="ChEBI" id="CHEBI:18420"/>
        <label>2</label>
    </ligand>
</feature>
<organism evidence="15 16">
    <name type="scientific">Rhodothermus marinus (strain ATCC 43812 / DSM 4252 / R-10)</name>
    <name type="common">Rhodothermus obamensis</name>
    <dbReference type="NCBI Taxonomy" id="518766"/>
    <lineage>
        <taxon>Bacteria</taxon>
        <taxon>Pseudomonadati</taxon>
        <taxon>Rhodothermota</taxon>
        <taxon>Rhodothermia</taxon>
        <taxon>Rhodothermales</taxon>
        <taxon>Rhodothermaceae</taxon>
        <taxon>Rhodothermus</taxon>
    </lineage>
</organism>
<dbReference type="GO" id="GO:0005737">
    <property type="term" value="C:cytoplasm"/>
    <property type="evidence" value="ECO:0007669"/>
    <property type="project" value="UniProtKB-SubCell"/>
</dbReference>
<dbReference type="GO" id="GO:0003677">
    <property type="term" value="F:DNA binding"/>
    <property type="evidence" value="ECO:0007669"/>
    <property type="project" value="UniProtKB-KW"/>
</dbReference>
<dbReference type="GO" id="GO:0006281">
    <property type="term" value="P:DNA repair"/>
    <property type="evidence" value="ECO:0007669"/>
    <property type="project" value="UniProtKB-UniRule"/>
</dbReference>
<keyword evidence="6 13" id="KW-0227">DNA damage</keyword>
<dbReference type="AlphaFoldDB" id="D0MEQ0"/>
<keyword evidence="10 13" id="KW-0233">DNA recombination</keyword>
<evidence type="ECO:0000256" key="7">
    <source>
        <dbReference type="ARBA" id="ARBA00022801"/>
    </source>
</evidence>
<dbReference type="InterPro" id="IPR020563">
    <property type="entry name" value="X-over_junc_endoDNase_Mg_BS"/>
</dbReference>
<dbReference type="EMBL" id="CP001807">
    <property type="protein sequence ID" value="ACY49278.1"/>
    <property type="molecule type" value="Genomic_DNA"/>
</dbReference>
<keyword evidence="7 13" id="KW-0378">Hydrolase</keyword>
<dbReference type="InterPro" id="IPR012337">
    <property type="entry name" value="RNaseH-like_sf"/>
</dbReference>
<keyword evidence="5 13" id="KW-0255">Endonuclease</keyword>
<keyword evidence="4 13" id="KW-0479">Metal-binding</keyword>
<dbReference type="Pfam" id="PF02075">
    <property type="entry name" value="RuvC"/>
    <property type="match status" value="1"/>
</dbReference>
<comment type="subcellular location">
    <subcellularLocation>
        <location evidence="13">Cytoplasm</location>
    </subcellularLocation>
</comment>
<dbReference type="KEGG" id="rmr:Rmar_2400"/>
<dbReference type="OrthoDB" id="9805499at2"/>
<dbReference type="InterPro" id="IPR036397">
    <property type="entry name" value="RNaseH_sf"/>
</dbReference>
<evidence type="ECO:0000256" key="8">
    <source>
        <dbReference type="ARBA" id="ARBA00022842"/>
    </source>
</evidence>
<evidence type="ECO:0000256" key="4">
    <source>
        <dbReference type="ARBA" id="ARBA00022723"/>
    </source>
</evidence>
<dbReference type="CDD" id="cd16962">
    <property type="entry name" value="RuvC"/>
    <property type="match status" value="1"/>
</dbReference>
<gene>
    <name evidence="13" type="primary">ruvC</name>
    <name evidence="15" type="ordered locus">Rmar_2400</name>
</gene>
<protein>
    <recommendedName>
        <fullName evidence="13 14">Crossover junction endodeoxyribonuclease RuvC</fullName>
        <ecNumber evidence="13 14">3.1.21.10</ecNumber>
    </recommendedName>
    <alternativeName>
        <fullName evidence="13">Holliday junction nuclease RuvC</fullName>
    </alternativeName>
    <alternativeName>
        <fullName evidence="13">Holliday junction resolvase RuvC</fullName>
    </alternativeName>
</protein>
<dbReference type="HOGENOM" id="CLU_091257_3_0_10"/>
<evidence type="ECO:0000256" key="6">
    <source>
        <dbReference type="ARBA" id="ARBA00022763"/>
    </source>
</evidence>
<dbReference type="FunFam" id="3.30.420.10:FF:000002">
    <property type="entry name" value="Crossover junction endodeoxyribonuclease RuvC"/>
    <property type="match status" value="1"/>
</dbReference>
<feature type="binding site" evidence="13">
    <location>
        <position position="152"/>
    </location>
    <ligand>
        <name>Mg(2+)</name>
        <dbReference type="ChEBI" id="CHEBI:18420"/>
        <label>1</label>
    </ligand>
</feature>
<dbReference type="GO" id="GO:0048476">
    <property type="term" value="C:Holliday junction resolvase complex"/>
    <property type="evidence" value="ECO:0007669"/>
    <property type="project" value="UniProtKB-UniRule"/>
</dbReference>
<name>D0MEQ0_RHOM4</name>
<dbReference type="NCBIfam" id="TIGR00228">
    <property type="entry name" value="ruvC"/>
    <property type="match status" value="1"/>
</dbReference>
<accession>D0MEQ0</accession>
<evidence type="ECO:0000256" key="11">
    <source>
        <dbReference type="ARBA" id="ARBA00023204"/>
    </source>
</evidence>
<dbReference type="InterPro" id="IPR002176">
    <property type="entry name" value="X-over_junc_endoDNase_RuvC"/>
</dbReference>